<evidence type="ECO:0000313" key="1">
    <source>
        <dbReference type="EMBL" id="TXB63793.1"/>
    </source>
</evidence>
<accession>A0A5C6RNI6</accession>
<dbReference type="RefSeq" id="WP_147166969.1">
    <property type="nucleotide sequence ID" value="NZ_VOOR01000013.1"/>
</dbReference>
<dbReference type="Gene3D" id="3.40.50.150">
    <property type="entry name" value="Vaccinia Virus protein VP39"/>
    <property type="match status" value="1"/>
</dbReference>
<reference evidence="1 2" key="1">
    <citation type="submission" date="2019-08" db="EMBL/GenBank/DDBJ databases">
        <title>Genome of Phaeodactylibacter luteus.</title>
        <authorList>
            <person name="Bowman J.P."/>
        </authorList>
    </citation>
    <scope>NUCLEOTIDE SEQUENCE [LARGE SCALE GENOMIC DNA]</scope>
    <source>
        <strain evidence="1 2">KCTC 42180</strain>
    </source>
</reference>
<dbReference type="GO" id="GO:0032259">
    <property type="term" value="P:methylation"/>
    <property type="evidence" value="ECO:0007669"/>
    <property type="project" value="UniProtKB-KW"/>
</dbReference>
<name>A0A5C6RNI6_9BACT</name>
<evidence type="ECO:0000313" key="2">
    <source>
        <dbReference type="Proteomes" id="UP000321580"/>
    </source>
</evidence>
<dbReference type="SUPFAM" id="SSF53335">
    <property type="entry name" value="S-adenosyl-L-methionine-dependent methyltransferases"/>
    <property type="match status" value="1"/>
</dbReference>
<keyword evidence="2" id="KW-1185">Reference proteome</keyword>
<dbReference type="InterPro" id="IPR029063">
    <property type="entry name" value="SAM-dependent_MTases_sf"/>
</dbReference>
<sequence length="248" mass="29212">MYVHTTDIHNTNAAKHIIPFLLKRIQVKSVLDIGTGLGTWLDVFLENNINDVLGIDGAYVDKKLLSIPLKYFKEYDLRTKLDLDKQFDLVVSLEVVEHIDGKYEDIFFGNIINHGDTVLFSAAIPGQGGQNHLNEQWHQYWIDKFNSVGYKCYDIIRPHFWNTTEIEWWYRQNMFLFSKKDFMFEEFRKPMHNLVCKELFVKRLEEIKTLNESLAKAKDDLNRLKNGRTGIRAPLSALLKAFKNKRYY</sequence>
<dbReference type="EMBL" id="VOOR01000013">
    <property type="protein sequence ID" value="TXB63793.1"/>
    <property type="molecule type" value="Genomic_DNA"/>
</dbReference>
<dbReference type="OrthoDB" id="9791837at2"/>
<keyword evidence="1" id="KW-0808">Transferase</keyword>
<dbReference type="AlphaFoldDB" id="A0A5C6RNI6"/>
<dbReference type="GO" id="GO:0008168">
    <property type="term" value="F:methyltransferase activity"/>
    <property type="evidence" value="ECO:0007669"/>
    <property type="project" value="UniProtKB-KW"/>
</dbReference>
<organism evidence="1 2">
    <name type="scientific">Phaeodactylibacter luteus</name>
    <dbReference type="NCBI Taxonomy" id="1564516"/>
    <lineage>
        <taxon>Bacteria</taxon>
        <taxon>Pseudomonadati</taxon>
        <taxon>Bacteroidota</taxon>
        <taxon>Saprospiria</taxon>
        <taxon>Saprospirales</taxon>
        <taxon>Haliscomenobacteraceae</taxon>
        <taxon>Phaeodactylibacter</taxon>
    </lineage>
</organism>
<keyword evidence="1" id="KW-0489">Methyltransferase</keyword>
<dbReference type="Proteomes" id="UP000321580">
    <property type="component" value="Unassembled WGS sequence"/>
</dbReference>
<dbReference type="Pfam" id="PF13489">
    <property type="entry name" value="Methyltransf_23"/>
    <property type="match status" value="1"/>
</dbReference>
<protein>
    <submittedName>
        <fullName evidence="1">Class I SAM-dependent methyltransferase</fullName>
    </submittedName>
</protein>
<proteinExistence type="predicted"/>
<gene>
    <name evidence="1" type="ORF">FRY97_08230</name>
</gene>
<comment type="caution">
    <text evidence="1">The sequence shown here is derived from an EMBL/GenBank/DDBJ whole genome shotgun (WGS) entry which is preliminary data.</text>
</comment>